<evidence type="ECO:0000313" key="4">
    <source>
        <dbReference type="Proteomes" id="UP000626844"/>
    </source>
</evidence>
<dbReference type="EMBL" id="JACXAI010000024">
    <property type="protein sequence ID" value="MBD1381992.1"/>
    <property type="molecule type" value="Genomic_DNA"/>
</dbReference>
<accession>A0A926RZ89</accession>
<name>A0A926RZ89_9BACI</name>
<feature type="transmembrane region" description="Helical" evidence="1">
    <location>
        <begin position="6"/>
        <end position="29"/>
    </location>
</feature>
<evidence type="ECO:0000259" key="2">
    <source>
        <dbReference type="Pfam" id="PF01970"/>
    </source>
</evidence>
<keyword evidence="1" id="KW-0472">Membrane</keyword>
<dbReference type="Proteomes" id="UP000626844">
    <property type="component" value="Unassembled WGS sequence"/>
</dbReference>
<sequence>MELFQGFLTVFSGWTFFAVLIGTLFGMILGAIPGLTSTMALAILAPLTFGFDPIVAICMLMGIYIGGIAGGSISAICLNIPGTPASAATAIDGYCLSRQGESQKALNVSFLASAVGGLFSGAILITLAPYIAKVGLKFSSPEYFALGILGISIILSISGKQLVKGLAVALLGFMIATIGIDPISGFSRYTFENSNLTNGISYIPALIGLFGLSEVFSFVNDSYQSKSKNFKYRIKLKSFEWKRIMGTLFRSSSIGTFIGAIPGAGADIASWASYDVATRFAKKDDKYGKGELKGVVASEAANNANVGGALIPMMTFGIPGDGQTAMLIAFLLIQGLEPGPLLFQNNPDFVWAMFASVLIANVLVFLYGISLTNSIVKIISQPTKIIYPCVIMFCLIGSFAVNNNIFDIGMMCLFGVIGFLLKKFDYPIAPLMLALILAPMIESNLRRGLVMYENNFLMFFQRPIFLGILALGIILIISTLWLRKSTNNIG</sequence>
<organism evidence="3 4">
    <name type="scientific">Metabacillus arenae</name>
    <dbReference type="NCBI Taxonomy" id="2771434"/>
    <lineage>
        <taxon>Bacteria</taxon>
        <taxon>Bacillati</taxon>
        <taxon>Bacillota</taxon>
        <taxon>Bacilli</taxon>
        <taxon>Bacillales</taxon>
        <taxon>Bacillaceae</taxon>
        <taxon>Metabacillus</taxon>
    </lineage>
</organism>
<dbReference type="PANTHER" id="PTHR35342:SF5">
    <property type="entry name" value="TRICARBOXYLIC TRANSPORT PROTEIN"/>
    <property type="match status" value="1"/>
</dbReference>
<comment type="caution">
    <text evidence="3">The sequence shown here is derived from an EMBL/GenBank/DDBJ whole genome shotgun (WGS) entry which is preliminary data.</text>
</comment>
<feature type="domain" description="DUF112" evidence="2">
    <location>
        <begin position="17"/>
        <end position="433"/>
    </location>
</feature>
<feature type="transmembrane region" description="Helical" evidence="1">
    <location>
        <begin position="166"/>
        <end position="187"/>
    </location>
</feature>
<dbReference type="PANTHER" id="PTHR35342">
    <property type="entry name" value="TRICARBOXYLIC TRANSPORT PROTEIN"/>
    <property type="match status" value="1"/>
</dbReference>
<dbReference type="AlphaFoldDB" id="A0A926RZ89"/>
<dbReference type="Pfam" id="PF01970">
    <property type="entry name" value="TctA"/>
    <property type="match status" value="1"/>
</dbReference>
<dbReference type="RefSeq" id="WP_191159741.1">
    <property type="nucleotide sequence ID" value="NZ_JACXAI010000024.1"/>
</dbReference>
<feature type="transmembrane region" description="Helical" evidence="1">
    <location>
        <begin position="426"/>
        <end position="443"/>
    </location>
</feature>
<protein>
    <submittedName>
        <fullName evidence="3">Tripartite tricarboxylate transporter permease</fullName>
    </submittedName>
</protein>
<feature type="transmembrane region" description="Helical" evidence="1">
    <location>
        <begin position="464"/>
        <end position="482"/>
    </location>
</feature>
<keyword evidence="1" id="KW-1133">Transmembrane helix</keyword>
<dbReference type="InterPro" id="IPR002823">
    <property type="entry name" value="DUF112_TM"/>
</dbReference>
<proteinExistence type="predicted"/>
<feature type="transmembrane region" description="Helical" evidence="1">
    <location>
        <begin position="41"/>
        <end position="67"/>
    </location>
</feature>
<feature type="transmembrane region" description="Helical" evidence="1">
    <location>
        <begin position="108"/>
        <end position="131"/>
    </location>
</feature>
<keyword evidence="1" id="KW-0812">Transmembrane</keyword>
<feature type="transmembrane region" description="Helical" evidence="1">
    <location>
        <begin position="349"/>
        <end position="373"/>
    </location>
</feature>
<keyword evidence="4" id="KW-1185">Reference proteome</keyword>
<feature type="transmembrane region" description="Helical" evidence="1">
    <location>
        <begin position="143"/>
        <end position="159"/>
    </location>
</feature>
<evidence type="ECO:0000313" key="3">
    <source>
        <dbReference type="EMBL" id="MBD1381992.1"/>
    </source>
</evidence>
<gene>
    <name evidence="3" type="ORF">IC621_17325</name>
</gene>
<feature type="transmembrane region" description="Helical" evidence="1">
    <location>
        <begin position="199"/>
        <end position="219"/>
    </location>
</feature>
<reference evidence="3" key="1">
    <citation type="submission" date="2020-09" db="EMBL/GenBank/DDBJ databases">
        <title>A novel bacterium of genus Bacillus, isolated from South China Sea.</title>
        <authorList>
            <person name="Huang H."/>
            <person name="Mo K."/>
            <person name="Hu Y."/>
        </authorList>
    </citation>
    <scope>NUCLEOTIDE SEQUENCE</scope>
    <source>
        <strain evidence="3">IB182487</strain>
    </source>
</reference>
<feature type="transmembrane region" description="Helical" evidence="1">
    <location>
        <begin position="385"/>
        <end position="406"/>
    </location>
</feature>
<evidence type="ECO:0000256" key="1">
    <source>
        <dbReference type="SAM" id="Phobius"/>
    </source>
</evidence>